<protein>
    <submittedName>
        <fullName evidence="2">Uncharacterized protein</fullName>
    </submittedName>
</protein>
<reference evidence="2 3" key="1">
    <citation type="submission" date="2019-02" db="EMBL/GenBank/DDBJ databases">
        <title>Opniocepnalus argus genome.</title>
        <authorList>
            <person name="Zhou C."/>
            <person name="Xiao S."/>
        </authorList>
    </citation>
    <scope>NUCLEOTIDE SEQUENCE [LARGE SCALE GENOMIC DNA]</scope>
    <source>
        <strain evidence="2">OARG1902GOOAL</strain>
        <tissue evidence="2">Muscle</tissue>
    </source>
</reference>
<proteinExistence type="predicted"/>
<dbReference type="EMBL" id="CM015723">
    <property type="protein sequence ID" value="KAF3697163.1"/>
    <property type="molecule type" value="Genomic_DNA"/>
</dbReference>
<dbReference type="AlphaFoldDB" id="A0A6G1Q475"/>
<dbReference type="Proteomes" id="UP000503349">
    <property type="component" value="Chromosome 12"/>
</dbReference>
<evidence type="ECO:0000313" key="2">
    <source>
        <dbReference type="EMBL" id="KAF3697163.1"/>
    </source>
</evidence>
<feature type="region of interest" description="Disordered" evidence="1">
    <location>
        <begin position="281"/>
        <end position="302"/>
    </location>
</feature>
<organism evidence="2 3">
    <name type="scientific">Channa argus</name>
    <name type="common">Northern snakehead</name>
    <name type="synonym">Ophicephalus argus</name>
    <dbReference type="NCBI Taxonomy" id="215402"/>
    <lineage>
        <taxon>Eukaryota</taxon>
        <taxon>Metazoa</taxon>
        <taxon>Chordata</taxon>
        <taxon>Craniata</taxon>
        <taxon>Vertebrata</taxon>
        <taxon>Euteleostomi</taxon>
        <taxon>Actinopterygii</taxon>
        <taxon>Neopterygii</taxon>
        <taxon>Teleostei</taxon>
        <taxon>Neoteleostei</taxon>
        <taxon>Acanthomorphata</taxon>
        <taxon>Anabantaria</taxon>
        <taxon>Anabantiformes</taxon>
        <taxon>Channoidei</taxon>
        <taxon>Channidae</taxon>
        <taxon>Channa</taxon>
    </lineage>
</organism>
<evidence type="ECO:0000313" key="3">
    <source>
        <dbReference type="Proteomes" id="UP000503349"/>
    </source>
</evidence>
<name>A0A6G1Q475_CHAAH</name>
<evidence type="ECO:0000256" key="1">
    <source>
        <dbReference type="SAM" id="MobiDB-lite"/>
    </source>
</evidence>
<keyword evidence="3" id="KW-1185">Reference proteome</keyword>
<reference evidence="3" key="2">
    <citation type="submission" date="2019-02" db="EMBL/GenBank/DDBJ databases">
        <title>Opniocepnalus argus Var Kimnra genome.</title>
        <authorList>
            <person name="Zhou C."/>
            <person name="Xiao S."/>
        </authorList>
    </citation>
    <scope>NUCLEOTIDE SEQUENCE [LARGE SCALE GENOMIC DNA]</scope>
</reference>
<gene>
    <name evidence="2" type="ORF">EXN66_Car012843</name>
</gene>
<sequence>MPTAASADDDDVSREWMIILTLHPPKSLTSRLHTDIPAERIVNSKVGCMDASSTGERFDIELFYAAATETTCAFAVNSERKVCPSQHFLHDMISHSGQVQVLLVRLSNEQADTQSRLNKQNSDYANNQAYISPYKNPVVTWISACILYRLAQCQKKRIQTRAGRLLAGTKAWVDTVSQTASRHKKVCSLQLTGPSFGVFSKQVSSSFNVFNKNKETKLNGMMYPNLVLDIAIMLEMKQCFRQAEWSHNFPVKLPFSSLDRSYLMFATECLSVDGGPLLSTRAPNTPTVQPFPEHCSEEKRAR</sequence>
<accession>A0A6G1Q475</accession>